<organism evidence="1 2">
    <name type="scientific">Galactobacter valiniphilus</name>
    <dbReference type="NCBI Taxonomy" id="2676122"/>
    <lineage>
        <taxon>Bacteria</taxon>
        <taxon>Bacillati</taxon>
        <taxon>Actinomycetota</taxon>
        <taxon>Actinomycetes</taxon>
        <taxon>Micrococcales</taxon>
        <taxon>Micrococcaceae</taxon>
        <taxon>Galactobacter</taxon>
    </lineage>
</organism>
<evidence type="ECO:0000313" key="1">
    <source>
        <dbReference type="EMBL" id="RII42081.1"/>
    </source>
</evidence>
<accession>A0A399J913</accession>
<keyword evidence="2" id="KW-1185">Reference proteome</keyword>
<comment type="caution">
    <text evidence="1">The sequence shown here is derived from an EMBL/GenBank/DDBJ whole genome shotgun (WGS) entry which is preliminary data.</text>
</comment>
<sequence>MNQYELLGQMIDDAVLMVFDVQDAARTVFADMDWITDLGASGGSTFSYSSPDGRYASFRPHYLGVYTEKSGEWTWSWDSANINADALELATALTEFGRREGIDVLSGNANSKNPSFPMRLAMVAAAYSGVFHARAGSASKGTAWFLLSDPRGFQLPAPTPVSVANALANAARGKYITSTARALTAYAARREGLEWVDEGTTGTFTTPTGRVVVTFDALGRAGTLDLPDGLGDGKG</sequence>
<dbReference type="RefSeq" id="WP_119424837.1">
    <property type="nucleotide sequence ID" value="NZ_QQXK01000016.1"/>
</dbReference>
<dbReference type="AlphaFoldDB" id="A0A399J913"/>
<dbReference type="InterPro" id="IPR049249">
    <property type="entry name" value="DUF6882"/>
</dbReference>
<gene>
    <name evidence="1" type="ORF">DWB68_09160</name>
</gene>
<name>A0A399J913_9MICC</name>
<evidence type="ECO:0000313" key="2">
    <source>
        <dbReference type="Proteomes" id="UP000265419"/>
    </source>
</evidence>
<protein>
    <submittedName>
        <fullName evidence="1">Uncharacterized protein</fullName>
    </submittedName>
</protein>
<dbReference type="Pfam" id="PF21813">
    <property type="entry name" value="DUF6882"/>
    <property type="match status" value="1"/>
</dbReference>
<reference evidence="1 2" key="1">
    <citation type="submission" date="2018-07" db="EMBL/GenBank/DDBJ databases">
        <title>Arthrobacter sp. nov., isolated from raw cow's milk with high bacterial count.</title>
        <authorList>
            <person name="Hahne J."/>
            <person name="Isele D."/>
            <person name="Lipski A."/>
        </authorList>
    </citation>
    <scope>NUCLEOTIDE SEQUENCE [LARGE SCALE GENOMIC DNA]</scope>
    <source>
        <strain evidence="1 2">JZ R-35</strain>
    </source>
</reference>
<dbReference type="Proteomes" id="UP000265419">
    <property type="component" value="Unassembled WGS sequence"/>
</dbReference>
<dbReference type="EMBL" id="QQXK01000016">
    <property type="protein sequence ID" value="RII42081.1"/>
    <property type="molecule type" value="Genomic_DNA"/>
</dbReference>
<proteinExistence type="predicted"/>